<dbReference type="PANTHER" id="PTHR46082">
    <property type="entry name" value="ATP/GTP-BINDING PROTEIN-RELATED"/>
    <property type="match status" value="1"/>
</dbReference>
<comment type="caution">
    <text evidence="1">The sequence shown here is derived from an EMBL/GenBank/DDBJ whole genome shotgun (WGS) entry which is preliminary data.</text>
</comment>
<dbReference type="Proteomes" id="UP000243515">
    <property type="component" value="Unassembled WGS sequence"/>
</dbReference>
<evidence type="ECO:0000313" key="2">
    <source>
        <dbReference type="Proteomes" id="UP000243515"/>
    </source>
</evidence>
<dbReference type="Pfam" id="PF13181">
    <property type="entry name" value="TPR_8"/>
    <property type="match status" value="1"/>
</dbReference>
<name>A0A232LVE2_9EURO</name>
<dbReference type="PANTHER" id="PTHR46082:SF6">
    <property type="entry name" value="AAA+ ATPASE DOMAIN-CONTAINING PROTEIN-RELATED"/>
    <property type="match status" value="1"/>
</dbReference>
<organism evidence="1 2">
    <name type="scientific">Elaphomyces granulatus</name>
    <dbReference type="NCBI Taxonomy" id="519963"/>
    <lineage>
        <taxon>Eukaryota</taxon>
        <taxon>Fungi</taxon>
        <taxon>Dikarya</taxon>
        <taxon>Ascomycota</taxon>
        <taxon>Pezizomycotina</taxon>
        <taxon>Eurotiomycetes</taxon>
        <taxon>Eurotiomycetidae</taxon>
        <taxon>Eurotiales</taxon>
        <taxon>Elaphomycetaceae</taxon>
        <taxon>Elaphomyces</taxon>
    </lineage>
</organism>
<dbReference type="Pfam" id="PF13424">
    <property type="entry name" value="TPR_12"/>
    <property type="match status" value="1"/>
</dbReference>
<evidence type="ECO:0000313" key="1">
    <source>
        <dbReference type="EMBL" id="OXV08008.1"/>
    </source>
</evidence>
<protein>
    <recommendedName>
        <fullName evidence="3">MalT-like TPR region domain-containing protein</fullName>
    </recommendedName>
</protein>
<dbReference type="SUPFAM" id="SSF48452">
    <property type="entry name" value="TPR-like"/>
    <property type="match status" value="1"/>
</dbReference>
<proteinExistence type="predicted"/>
<keyword evidence="2" id="KW-1185">Reference proteome</keyword>
<sequence length="161" mass="18319">MYQRALQGMEKALYPDHTSTLGTVHNLGRLYKSQGKLDEAEKMYQWALQGYEKALGLENVARYQPALNTIWGLGNLFADQGRLDEAKEMYSRAYTGFQAVLGLSSNQCQQLERCIEILPKQVRVITEAQAGVKVTANIALDHNEKKKCPFVVRKLMRKLLR</sequence>
<dbReference type="InterPro" id="IPR019734">
    <property type="entry name" value="TPR_rpt"/>
</dbReference>
<gene>
    <name evidence="1" type="ORF">Egran_04228</name>
</gene>
<accession>A0A232LVE2</accession>
<dbReference type="EMBL" id="NPHW01004373">
    <property type="protein sequence ID" value="OXV08008.1"/>
    <property type="molecule type" value="Genomic_DNA"/>
</dbReference>
<dbReference type="AlphaFoldDB" id="A0A232LVE2"/>
<reference evidence="1 2" key="1">
    <citation type="journal article" date="2015" name="Environ. Microbiol.">
        <title>Metagenome sequence of Elaphomyces granulatus from sporocarp tissue reveals Ascomycota ectomycorrhizal fingerprints of genome expansion and a Proteobacteria-rich microbiome.</title>
        <authorList>
            <person name="Quandt C.A."/>
            <person name="Kohler A."/>
            <person name="Hesse C.N."/>
            <person name="Sharpton T.J."/>
            <person name="Martin F."/>
            <person name="Spatafora J.W."/>
        </authorList>
    </citation>
    <scope>NUCLEOTIDE SEQUENCE [LARGE SCALE GENOMIC DNA]</scope>
    <source>
        <strain evidence="1 2">OSC145934</strain>
    </source>
</reference>
<dbReference type="InterPro" id="IPR011990">
    <property type="entry name" value="TPR-like_helical_dom_sf"/>
</dbReference>
<evidence type="ECO:0008006" key="3">
    <source>
        <dbReference type="Google" id="ProtNLM"/>
    </source>
</evidence>
<dbReference type="Gene3D" id="1.25.40.10">
    <property type="entry name" value="Tetratricopeptide repeat domain"/>
    <property type="match status" value="1"/>
</dbReference>
<dbReference type="OrthoDB" id="4121059at2759"/>
<dbReference type="InterPro" id="IPR053137">
    <property type="entry name" value="NLR-like"/>
</dbReference>